<name>A0A917G2E6_9NOCA</name>
<reference evidence="2" key="2">
    <citation type="submission" date="2020-09" db="EMBL/GenBank/DDBJ databases">
        <authorList>
            <person name="Sun Q."/>
            <person name="Sedlacek I."/>
        </authorList>
    </citation>
    <scope>NUCLEOTIDE SEQUENCE</scope>
    <source>
        <strain evidence="2">CCM 7905</strain>
    </source>
</reference>
<keyword evidence="1" id="KW-0812">Transmembrane</keyword>
<reference evidence="2" key="1">
    <citation type="journal article" date="2014" name="Int. J. Syst. Evol. Microbiol.">
        <title>Complete genome sequence of Corynebacterium casei LMG S-19264T (=DSM 44701T), isolated from a smear-ripened cheese.</title>
        <authorList>
            <consortium name="US DOE Joint Genome Institute (JGI-PGF)"/>
            <person name="Walter F."/>
            <person name="Albersmeier A."/>
            <person name="Kalinowski J."/>
            <person name="Ruckert C."/>
        </authorList>
    </citation>
    <scope>NUCLEOTIDE SEQUENCE</scope>
    <source>
        <strain evidence="2">CCM 7905</strain>
    </source>
</reference>
<dbReference type="Pfam" id="PF06197">
    <property type="entry name" value="DUF998"/>
    <property type="match status" value="1"/>
</dbReference>
<protein>
    <recommendedName>
        <fullName evidence="4">DUF998 domain-containing protein</fullName>
    </recommendedName>
</protein>
<feature type="transmembrane region" description="Helical" evidence="1">
    <location>
        <begin position="193"/>
        <end position="210"/>
    </location>
</feature>
<evidence type="ECO:0008006" key="4">
    <source>
        <dbReference type="Google" id="ProtNLM"/>
    </source>
</evidence>
<sequence length="212" mass="22451">MRSQHMWDNHYGDVMKHRRAALALWVATVAYWPLQVLVASSWSVPYSIRDNVISDLGAVTCEKACSPDHALMNATFVGVGAATALGAVILGRQAARSVTRWGYGLVAASGVATIVVGFIPLDTIPVAHALAAQIHFGLQVAGMIVLAIEYTGSLFWWTTVCAAVSVVGGIAFVSPGHWGLGAGYSERLALDTLNVWTIGAALLLARAPAVRR</sequence>
<dbReference type="Proteomes" id="UP000654257">
    <property type="component" value="Unassembled WGS sequence"/>
</dbReference>
<accession>A0A917G2E6</accession>
<keyword evidence="3" id="KW-1185">Reference proteome</keyword>
<evidence type="ECO:0000313" key="3">
    <source>
        <dbReference type="Proteomes" id="UP000654257"/>
    </source>
</evidence>
<keyword evidence="1" id="KW-1133">Transmembrane helix</keyword>
<proteinExistence type="predicted"/>
<feature type="transmembrane region" description="Helical" evidence="1">
    <location>
        <begin position="70"/>
        <end position="90"/>
    </location>
</feature>
<organism evidence="2 3">
    <name type="scientific">Rhodococcoides trifolii</name>
    <dbReference type="NCBI Taxonomy" id="908250"/>
    <lineage>
        <taxon>Bacteria</taxon>
        <taxon>Bacillati</taxon>
        <taxon>Actinomycetota</taxon>
        <taxon>Actinomycetes</taxon>
        <taxon>Mycobacteriales</taxon>
        <taxon>Nocardiaceae</taxon>
        <taxon>Rhodococcoides</taxon>
    </lineage>
</organism>
<evidence type="ECO:0000313" key="2">
    <source>
        <dbReference type="EMBL" id="GGG19347.1"/>
    </source>
</evidence>
<feature type="transmembrane region" description="Helical" evidence="1">
    <location>
        <begin position="127"/>
        <end position="147"/>
    </location>
</feature>
<comment type="caution">
    <text evidence="2">The sequence shown here is derived from an EMBL/GenBank/DDBJ whole genome shotgun (WGS) entry which is preliminary data.</text>
</comment>
<dbReference type="EMBL" id="BMCU01000004">
    <property type="protein sequence ID" value="GGG19347.1"/>
    <property type="molecule type" value="Genomic_DNA"/>
</dbReference>
<keyword evidence="1" id="KW-0472">Membrane</keyword>
<gene>
    <name evidence="2" type="ORF">GCM10007304_36590</name>
</gene>
<evidence type="ECO:0000256" key="1">
    <source>
        <dbReference type="SAM" id="Phobius"/>
    </source>
</evidence>
<feature type="transmembrane region" description="Helical" evidence="1">
    <location>
        <begin position="21"/>
        <end position="42"/>
    </location>
</feature>
<dbReference type="AlphaFoldDB" id="A0A917G2E6"/>
<feature type="transmembrane region" description="Helical" evidence="1">
    <location>
        <begin position="154"/>
        <end position="173"/>
    </location>
</feature>
<dbReference type="InterPro" id="IPR009339">
    <property type="entry name" value="DUF998"/>
</dbReference>
<feature type="transmembrane region" description="Helical" evidence="1">
    <location>
        <begin position="102"/>
        <end position="121"/>
    </location>
</feature>